<evidence type="ECO:0000256" key="2">
    <source>
        <dbReference type="ARBA" id="ARBA00008814"/>
    </source>
</evidence>
<keyword evidence="7" id="KW-1185">Reference proteome</keyword>
<evidence type="ECO:0000259" key="5">
    <source>
        <dbReference type="PROSITE" id="PS50983"/>
    </source>
</evidence>
<dbReference type="Gene3D" id="3.40.50.1980">
    <property type="entry name" value="Nitrogenase molybdenum iron protein domain"/>
    <property type="match status" value="1"/>
</dbReference>
<dbReference type="InterPro" id="IPR002491">
    <property type="entry name" value="ABC_transptr_periplasmic_BD"/>
</dbReference>
<accession>A0ABT8J9U5</accession>
<dbReference type="SUPFAM" id="SSF53807">
    <property type="entry name" value="Helical backbone' metal receptor"/>
    <property type="match status" value="1"/>
</dbReference>
<dbReference type="PANTHER" id="PTHR30532">
    <property type="entry name" value="IRON III DICITRATE-BINDING PERIPLASMIC PROTEIN"/>
    <property type="match status" value="1"/>
</dbReference>
<evidence type="ECO:0000256" key="3">
    <source>
        <dbReference type="ARBA" id="ARBA00022448"/>
    </source>
</evidence>
<dbReference type="Proteomes" id="UP001174205">
    <property type="component" value="Unassembled WGS sequence"/>
</dbReference>
<comment type="caution">
    <text evidence="6">The sequence shown here is derived from an EMBL/GenBank/DDBJ whole genome shotgun (WGS) entry which is preliminary data.</text>
</comment>
<gene>
    <name evidence="6" type="ORF">P5G61_11560</name>
</gene>
<protein>
    <submittedName>
        <fullName evidence="6">ABC transporter substrate-binding protein</fullName>
    </submittedName>
</protein>
<evidence type="ECO:0000256" key="1">
    <source>
        <dbReference type="ARBA" id="ARBA00004196"/>
    </source>
</evidence>
<comment type="subcellular location">
    <subcellularLocation>
        <location evidence="1">Cell envelope</location>
    </subcellularLocation>
</comment>
<feature type="domain" description="Fe/B12 periplasmic-binding" evidence="5">
    <location>
        <begin position="1"/>
        <end position="113"/>
    </location>
</feature>
<dbReference type="Pfam" id="PF01497">
    <property type="entry name" value="Peripla_BP_2"/>
    <property type="match status" value="1"/>
</dbReference>
<evidence type="ECO:0000256" key="4">
    <source>
        <dbReference type="ARBA" id="ARBA00022729"/>
    </source>
</evidence>
<proteinExistence type="inferred from homology"/>
<dbReference type="PROSITE" id="PS50983">
    <property type="entry name" value="FE_B12_PBP"/>
    <property type="match status" value="1"/>
</dbReference>
<dbReference type="InterPro" id="IPR051313">
    <property type="entry name" value="Bact_iron-sidero_bind"/>
</dbReference>
<dbReference type="EMBL" id="JAROCD010000005">
    <property type="protein sequence ID" value="MDN4601863.1"/>
    <property type="molecule type" value="Genomic_DNA"/>
</dbReference>
<evidence type="ECO:0000313" key="6">
    <source>
        <dbReference type="EMBL" id="MDN4601863.1"/>
    </source>
</evidence>
<sequence length="114" mass="12621">MGNIGLASLLYHPMGFRPVTKVKEALAAGRAYKEISSEAVRQYAGDHIFVLLPEESVARQATEKLMQSSSWRALSAVKKGQVYGVEELTWNLGDAMTNNRLLTLLPELLRRSSS</sequence>
<dbReference type="RefSeq" id="WP_301246532.1">
    <property type="nucleotide sequence ID" value="NZ_JAROCD010000005.1"/>
</dbReference>
<comment type="similarity">
    <text evidence="2">Belongs to the bacterial solute-binding protein 8 family.</text>
</comment>
<organism evidence="6 7">
    <name type="scientific">Paenibacillus vandeheii</name>
    <dbReference type="NCBI Taxonomy" id="3035917"/>
    <lineage>
        <taxon>Bacteria</taxon>
        <taxon>Bacillati</taxon>
        <taxon>Bacillota</taxon>
        <taxon>Bacilli</taxon>
        <taxon>Bacillales</taxon>
        <taxon>Paenibacillaceae</taxon>
        <taxon>Paenibacillus</taxon>
    </lineage>
</organism>
<dbReference type="PANTHER" id="PTHR30532:SF26">
    <property type="entry name" value="IRON(3+)-HYDROXAMATE-BINDING PROTEIN FHUD"/>
    <property type="match status" value="1"/>
</dbReference>
<evidence type="ECO:0000313" key="7">
    <source>
        <dbReference type="Proteomes" id="UP001174205"/>
    </source>
</evidence>
<reference evidence="6" key="1">
    <citation type="submission" date="2023-03" db="EMBL/GenBank/DDBJ databases">
        <title>MT1 and MT2 Draft Genomes of Novel Species.</title>
        <authorList>
            <person name="Venkateswaran K."/>
        </authorList>
    </citation>
    <scope>NUCLEOTIDE SEQUENCE</scope>
    <source>
        <strain evidence="6">F6_3S_P_1C</strain>
    </source>
</reference>
<name>A0ABT8J9U5_9BACL</name>
<keyword evidence="3" id="KW-0813">Transport</keyword>
<keyword evidence="4" id="KW-0732">Signal</keyword>